<feature type="chain" id="PRO_5045284228" description="DUF885 domain-containing protein" evidence="1">
    <location>
        <begin position="23"/>
        <end position="558"/>
    </location>
</feature>
<name>A0ABS3FD14_9FLAO</name>
<keyword evidence="3" id="KW-1185">Reference proteome</keyword>
<dbReference type="Proteomes" id="UP000664807">
    <property type="component" value="Unassembled WGS sequence"/>
</dbReference>
<reference evidence="2 3" key="1">
    <citation type="submission" date="2021-03" db="EMBL/GenBank/DDBJ databases">
        <title>Muricauda lutimaris sp. nov. and Muricauda ruestringensis sp. nov, two marine members of the Flavobacteriaceae isolated from deep sea sediments of Western Pacific.</title>
        <authorList>
            <person name="Zhao S."/>
            <person name="Liu R."/>
        </authorList>
    </citation>
    <scope>NUCLEOTIDE SEQUENCE [LARGE SCALE GENOMIC DNA]</scope>
    <source>
        <strain evidence="2 3">BC31-3-A3</strain>
    </source>
</reference>
<evidence type="ECO:0000313" key="3">
    <source>
        <dbReference type="Proteomes" id="UP000664807"/>
    </source>
</evidence>
<sequence>MKTTTTLLSLVMLFLLSCQTDTKESTAETSTKTENFTTNDYQDLVALFKEWRTFENPPLLNGAPDYRAETFEKRWPKFKELQSQLQAIDTTDWSVENQVDWMIVWAEMNGYDFNQRVLQPWVRDPAYYKVVWEYKSDVPAHEGPTNHGTTELWTYTFPLSEEERARLLTDLQVIPPFYAQAKKNLTGNARDLWITGIRDIQNQSVVLTDLKKNDAVTNDAELVAVIDEGIAATNDLVQWLQAESESKTGPSGIGKDNYTWYLQHVHLVPLTWEDEVMILKRELARAWASLKLVEHNNRKLPELEAVDSPEAYDNMADVSAKSLMDFLAQQDIVTVKPYFDPALREHLGEFIPKEKRNFFEIGEHYDARPLYSHFYHWFELARMDIEPHKSEIRKGPLLYNIWDSRNEGTATAVEEMFMQAGLYNDSPRAKEIVYIMIAQRAARGLGSLYAHANEMTMEEAGGIHSEYTPRGWMKTEKELLIFEQHLYLRQPGYGTSYITGKYLLETALADYARLQELQGEPFVVKDFFDTLNSIGNIPISLGHWQMTGSKEHLKPIIE</sequence>
<feature type="signal peptide" evidence="1">
    <location>
        <begin position="1"/>
        <end position="22"/>
    </location>
</feature>
<keyword evidence="1" id="KW-0732">Signal</keyword>
<evidence type="ECO:0008006" key="4">
    <source>
        <dbReference type="Google" id="ProtNLM"/>
    </source>
</evidence>
<gene>
    <name evidence="2" type="ORF">J0654_05280</name>
</gene>
<protein>
    <recommendedName>
        <fullName evidence="4">DUF885 domain-containing protein</fullName>
    </recommendedName>
</protein>
<evidence type="ECO:0000256" key="1">
    <source>
        <dbReference type="SAM" id="SignalP"/>
    </source>
</evidence>
<organism evidence="2 3">
    <name type="scientific">Flagellimonas profundi</name>
    <dbReference type="NCBI Taxonomy" id="2915620"/>
    <lineage>
        <taxon>Bacteria</taxon>
        <taxon>Pseudomonadati</taxon>
        <taxon>Bacteroidota</taxon>
        <taxon>Flavobacteriia</taxon>
        <taxon>Flavobacteriales</taxon>
        <taxon>Flavobacteriaceae</taxon>
        <taxon>Flagellimonas</taxon>
    </lineage>
</organism>
<dbReference type="RefSeq" id="WP_207026610.1">
    <property type="nucleotide sequence ID" value="NZ_JAFLNM010000001.1"/>
</dbReference>
<accession>A0ABS3FD14</accession>
<evidence type="ECO:0000313" key="2">
    <source>
        <dbReference type="EMBL" id="MBO0341045.1"/>
    </source>
</evidence>
<proteinExistence type="predicted"/>
<dbReference type="EMBL" id="JAFLNM010000001">
    <property type="protein sequence ID" value="MBO0341045.1"/>
    <property type="molecule type" value="Genomic_DNA"/>
</dbReference>
<comment type="caution">
    <text evidence="2">The sequence shown here is derived from an EMBL/GenBank/DDBJ whole genome shotgun (WGS) entry which is preliminary data.</text>
</comment>
<dbReference type="PROSITE" id="PS51257">
    <property type="entry name" value="PROKAR_LIPOPROTEIN"/>
    <property type="match status" value="1"/>
</dbReference>